<feature type="domain" description="Lipid-binding serum glycoprotein C-terminal" evidence="4">
    <location>
        <begin position="253"/>
        <end position="471"/>
    </location>
</feature>
<accession>A0A811LLZ6</accession>
<dbReference type="SMART" id="SM00328">
    <property type="entry name" value="BPI1"/>
    <property type="match status" value="1"/>
</dbReference>
<comment type="similarity">
    <text evidence="1">Belongs to the BPI/LBP/Plunc superfamily. BPI/LBP family.</text>
</comment>
<dbReference type="GO" id="GO:0008289">
    <property type="term" value="F:lipid binding"/>
    <property type="evidence" value="ECO:0007669"/>
    <property type="project" value="InterPro"/>
</dbReference>
<organism evidence="5 6">
    <name type="scientific">Bursaphelenchus okinawaensis</name>
    <dbReference type="NCBI Taxonomy" id="465554"/>
    <lineage>
        <taxon>Eukaryota</taxon>
        <taxon>Metazoa</taxon>
        <taxon>Ecdysozoa</taxon>
        <taxon>Nematoda</taxon>
        <taxon>Chromadorea</taxon>
        <taxon>Rhabditida</taxon>
        <taxon>Tylenchina</taxon>
        <taxon>Tylenchomorpha</taxon>
        <taxon>Aphelenchoidea</taxon>
        <taxon>Aphelenchoididae</taxon>
        <taxon>Bursaphelenchus</taxon>
    </lineage>
</organism>
<sequence length="479" mass="53571">MAVVLRINDGGLDDLAEYTRQWMFDTLKELKMDNFSHRFERGLASGELILSNLSITEFAPPLIKYRPHSNSLLYVTTVGGDAEIHADWFINSNVLAALGIPLHGTATGKITGFRSSVAVNVINSVDLIVHQCVARFNEFDLRLTGSLAAEILHWFRNVIGRIMQARVEQAYCKIISEKLLIWLKTQLLKLPHRIQMNLGDDFQWIQTLHAIRPSESFIDLQMKNQFFSNGLLMEAVSAMPPETSSNIMYHEIPHTPHVLEVFMDEALLQEMLSTAHFSGELVTNISSPFLRTDCDLLCLGKIVPELRHSLGKSALYAEVFTNEPPVVKLVTNRALIYMNVTFGLYQKVDEVLNAIDVYNDAVVGVQPIKHPNQEPVIQIEIAGEAVVQAALNEKHLDVDLNLHRSKGQLVSTKIVGISQKTVDLILSMSVPFLENAASMLLGNGINLSQVIDVPSQNESLHFETGFVHFLADMNVRNLL</sequence>
<proteinExistence type="inferred from homology"/>
<dbReference type="SUPFAM" id="SSF55394">
    <property type="entry name" value="Bactericidal permeability-increasing protein, BPI"/>
    <property type="match status" value="2"/>
</dbReference>
<feature type="domain" description="Lipid-binding serum glycoprotein N-terminal" evidence="3">
    <location>
        <begin position="6"/>
        <end position="231"/>
    </location>
</feature>
<dbReference type="GO" id="GO:0005615">
    <property type="term" value="C:extracellular space"/>
    <property type="evidence" value="ECO:0007669"/>
    <property type="project" value="TreeGrafter"/>
</dbReference>
<dbReference type="Gene3D" id="3.15.20.10">
    <property type="entry name" value="Bactericidal permeability-increasing protein, domain 2"/>
    <property type="match status" value="1"/>
</dbReference>
<reference evidence="5" key="1">
    <citation type="submission" date="2020-09" db="EMBL/GenBank/DDBJ databases">
        <authorList>
            <person name="Kikuchi T."/>
        </authorList>
    </citation>
    <scope>NUCLEOTIDE SEQUENCE</scope>
    <source>
        <strain evidence="5">SH1</strain>
    </source>
</reference>
<keyword evidence="6" id="KW-1185">Reference proteome</keyword>
<dbReference type="InterPro" id="IPR001124">
    <property type="entry name" value="Lipid-bd_serum_glycop_C"/>
</dbReference>
<dbReference type="Proteomes" id="UP000614601">
    <property type="component" value="Unassembled WGS sequence"/>
</dbReference>
<keyword evidence="2" id="KW-1015">Disulfide bond</keyword>
<evidence type="ECO:0008006" key="7">
    <source>
        <dbReference type="Google" id="ProtNLM"/>
    </source>
</evidence>
<comment type="caution">
    <text evidence="5">The sequence shown here is derived from an EMBL/GenBank/DDBJ whole genome shotgun (WGS) entry which is preliminary data.</text>
</comment>
<dbReference type="Proteomes" id="UP000783686">
    <property type="component" value="Unassembled WGS sequence"/>
</dbReference>
<evidence type="ECO:0000259" key="4">
    <source>
        <dbReference type="SMART" id="SM00329"/>
    </source>
</evidence>
<evidence type="ECO:0000313" key="6">
    <source>
        <dbReference type="Proteomes" id="UP000614601"/>
    </source>
</evidence>
<evidence type="ECO:0000259" key="3">
    <source>
        <dbReference type="SMART" id="SM00328"/>
    </source>
</evidence>
<gene>
    <name evidence="5" type="ORF">BOKJ2_LOCUS12816</name>
</gene>
<dbReference type="Gene3D" id="3.15.10.10">
    <property type="entry name" value="Bactericidal permeability-increasing protein, domain 1"/>
    <property type="match status" value="1"/>
</dbReference>
<dbReference type="InterPro" id="IPR017942">
    <property type="entry name" value="Lipid-bd_serum_glycop_N"/>
</dbReference>
<dbReference type="OrthoDB" id="10255543at2759"/>
<protein>
    <recommendedName>
        <fullName evidence="7">BPI2 domain-containing protein</fullName>
    </recommendedName>
</protein>
<name>A0A811LLZ6_9BILA</name>
<dbReference type="Pfam" id="PF02886">
    <property type="entry name" value="LBP_BPI_CETP_C"/>
    <property type="match status" value="1"/>
</dbReference>
<dbReference type="SMART" id="SM00329">
    <property type="entry name" value="BPI2"/>
    <property type="match status" value="1"/>
</dbReference>
<dbReference type="PANTHER" id="PTHR10504">
    <property type="entry name" value="BACTERICIDAL PERMEABILITY-INCREASING BPI PROTEIN-RELATED"/>
    <property type="match status" value="1"/>
</dbReference>
<dbReference type="AlphaFoldDB" id="A0A811LLZ6"/>
<evidence type="ECO:0000313" key="5">
    <source>
        <dbReference type="EMBL" id="CAD5228714.1"/>
    </source>
</evidence>
<evidence type="ECO:0000256" key="1">
    <source>
        <dbReference type="ARBA" id="ARBA00007292"/>
    </source>
</evidence>
<evidence type="ECO:0000256" key="2">
    <source>
        <dbReference type="ARBA" id="ARBA00023157"/>
    </source>
</evidence>
<dbReference type="InterPro" id="IPR017943">
    <property type="entry name" value="Bactericidal_perm-incr_a/b_dom"/>
</dbReference>
<dbReference type="InterPro" id="IPR032942">
    <property type="entry name" value="BPI/LBP/Plunc"/>
</dbReference>
<dbReference type="PANTHER" id="PTHR10504:SF140">
    <property type="entry name" value="BPI2 DOMAIN-CONTAINING PROTEIN"/>
    <property type="match status" value="1"/>
</dbReference>
<dbReference type="EMBL" id="CAJFDH010000006">
    <property type="protein sequence ID" value="CAD5228714.1"/>
    <property type="molecule type" value="Genomic_DNA"/>
</dbReference>
<dbReference type="EMBL" id="CAJFCW020000006">
    <property type="protein sequence ID" value="CAG9124902.1"/>
    <property type="molecule type" value="Genomic_DNA"/>
</dbReference>